<sequence length="86" mass="9931">MDAYLDQFAEDRINGGYGSILDQIEADERFGDDEPVCLTCEDFGCSHCVVIEDDEPNDHILSQQELEDFEQADEYFWHFGDDTGDW</sequence>
<dbReference type="AlphaFoldDB" id="A0A517Y6G9"/>
<gene>
    <name evidence="1" type="ORF">ETAA8_08970</name>
</gene>
<organism evidence="1 2">
    <name type="scientific">Anatilimnocola aggregata</name>
    <dbReference type="NCBI Taxonomy" id="2528021"/>
    <lineage>
        <taxon>Bacteria</taxon>
        <taxon>Pseudomonadati</taxon>
        <taxon>Planctomycetota</taxon>
        <taxon>Planctomycetia</taxon>
        <taxon>Pirellulales</taxon>
        <taxon>Pirellulaceae</taxon>
        <taxon>Anatilimnocola</taxon>
    </lineage>
</organism>
<dbReference type="OrthoDB" id="290273at2"/>
<keyword evidence="2" id="KW-1185">Reference proteome</keyword>
<dbReference type="Proteomes" id="UP000315017">
    <property type="component" value="Chromosome"/>
</dbReference>
<name>A0A517Y6G9_9BACT</name>
<dbReference type="RefSeq" id="WP_145085404.1">
    <property type="nucleotide sequence ID" value="NZ_CP036274.1"/>
</dbReference>
<dbReference type="EMBL" id="CP036274">
    <property type="protein sequence ID" value="QDU25825.1"/>
    <property type="molecule type" value="Genomic_DNA"/>
</dbReference>
<protein>
    <submittedName>
        <fullName evidence="1">Uncharacterized protein</fullName>
    </submittedName>
</protein>
<evidence type="ECO:0000313" key="1">
    <source>
        <dbReference type="EMBL" id="QDU25825.1"/>
    </source>
</evidence>
<accession>A0A517Y6G9</accession>
<dbReference type="KEGG" id="aagg:ETAA8_08970"/>
<reference evidence="1 2" key="1">
    <citation type="submission" date="2019-02" db="EMBL/GenBank/DDBJ databases">
        <title>Deep-cultivation of Planctomycetes and their phenomic and genomic characterization uncovers novel biology.</title>
        <authorList>
            <person name="Wiegand S."/>
            <person name="Jogler M."/>
            <person name="Boedeker C."/>
            <person name="Pinto D."/>
            <person name="Vollmers J."/>
            <person name="Rivas-Marin E."/>
            <person name="Kohn T."/>
            <person name="Peeters S.H."/>
            <person name="Heuer A."/>
            <person name="Rast P."/>
            <person name="Oberbeckmann S."/>
            <person name="Bunk B."/>
            <person name="Jeske O."/>
            <person name="Meyerdierks A."/>
            <person name="Storesund J.E."/>
            <person name="Kallscheuer N."/>
            <person name="Luecker S."/>
            <person name="Lage O.M."/>
            <person name="Pohl T."/>
            <person name="Merkel B.J."/>
            <person name="Hornburger P."/>
            <person name="Mueller R.-W."/>
            <person name="Bruemmer F."/>
            <person name="Labrenz M."/>
            <person name="Spormann A.M."/>
            <person name="Op den Camp H."/>
            <person name="Overmann J."/>
            <person name="Amann R."/>
            <person name="Jetten M.S.M."/>
            <person name="Mascher T."/>
            <person name="Medema M.H."/>
            <person name="Devos D.P."/>
            <person name="Kaster A.-K."/>
            <person name="Ovreas L."/>
            <person name="Rohde M."/>
            <person name="Galperin M.Y."/>
            <person name="Jogler C."/>
        </authorList>
    </citation>
    <scope>NUCLEOTIDE SEQUENCE [LARGE SCALE GENOMIC DNA]</scope>
    <source>
        <strain evidence="1 2">ETA_A8</strain>
    </source>
</reference>
<proteinExistence type="predicted"/>
<evidence type="ECO:0000313" key="2">
    <source>
        <dbReference type="Proteomes" id="UP000315017"/>
    </source>
</evidence>